<proteinExistence type="predicted"/>
<dbReference type="EMBL" id="CP121196">
    <property type="protein sequence ID" value="XBH16279.1"/>
    <property type="molecule type" value="Genomic_DNA"/>
</dbReference>
<reference evidence="1" key="1">
    <citation type="submission" date="2023-03" db="EMBL/GenBank/DDBJ databases">
        <title>Edaphobacter sp.</title>
        <authorList>
            <person name="Huber K.J."/>
            <person name="Papendorf J."/>
            <person name="Pilke C."/>
            <person name="Bunk B."/>
            <person name="Sproeer C."/>
            <person name="Pester M."/>
        </authorList>
    </citation>
    <scope>NUCLEOTIDE SEQUENCE</scope>
    <source>
        <strain evidence="1">DSM 110680</strain>
    </source>
</reference>
<accession>A0AAU7DEP2</accession>
<dbReference type="RefSeq" id="WP_348261506.1">
    <property type="nucleotide sequence ID" value="NZ_CP121196.1"/>
</dbReference>
<evidence type="ECO:0000313" key="1">
    <source>
        <dbReference type="EMBL" id="XBH16279.1"/>
    </source>
</evidence>
<organism evidence="1">
    <name type="scientific">Telmatobacter sp. DSM 110680</name>
    <dbReference type="NCBI Taxonomy" id="3036704"/>
    <lineage>
        <taxon>Bacteria</taxon>
        <taxon>Pseudomonadati</taxon>
        <taxon>Acidobacteriota</taxon>
        <taxon>Terriglobia</taxon>
        <taxon>Terriglobales</taxon>
        <taxon>Acidobacteriaceae</taxon>
        <taxon>Telmatobacter</taxon>
    </lineage>
</organism>
<name>A0AAU7DEP2_9BACT</name>
<gene>
    <name evidence="1" type="ORF">P8935_17095</name>
</gene>
<sequence>MTQEPEPPPLTDEQLEMLRRFALFEVSRDEMLRALAGAFDINFDPKEETDKGITQRRSANNRFPIPEPGIVITREHISNALEHKRFEMISERDLVYWATILLLNDAYVFDPGDEDMIAEWLNDISFNLDAN</sequence>
<dbReference type="AlphaFoldDB" id="A0AAU7DEP2"/>
<protein>
    <submittedName>
        <fullName evidence="1">Uncharacterized protein</fullName>
    </submittedName>
</protein>